<dbReference type="GO" id="GO:0009982">
    <property type="term" value="F:pseudouridine synthase activity"/>
    <property type="evidence" value="ECO:0007669"/>
    <property type="project" value="InterPro"/>
</dbReference>
<evidence type="ECO:0000313" key="6">
    <source>
        <dbReference type="Proteomes" id="UP000249293"/>
    </source>
</evidence>
<comment type="similarity">
    <text evidence="1">Belongs to the tRNA pseudouridine synthase TruA family.</text>
</comment>
<dbReference type="InterPro" id="IPR041707">
    <property type="entry name" value="Pus3-like"/>
</dbReference>
<dbReference type="GO" id="GO:0003723">
    <property type="term" value="F:RNA binding"/>
    <property type="evidence" value="ECO:0007669"/>
    <property type="project" value="InterPro"/>
</dbReference>
<evidence type="ECO:0000259" key="4">
    <source>
        <dbReference type="Pfam" id="PF01416"/>
    </source>
</evidence>
<dbReference type="GO" id="GO:1990481">
    <property type="term" value="P:mRNA pseudouridine synthesis"/>
    <property type="evidence" value="ECO:0007669"/>
    <property type="project" value="TreeGrafter"/>
</dbReference>
<dbReference type="GO" id="GO:0031119">
    <property type="term" value="P:tRNA pseudouridine synthesis"/>
    <property type="evidence" value="ECO:0007669"/>
    <property type="project" value="TreeGrafter"/>
</dbReference>
<dbReference type="InterPro" id="IPR001406">
    <property type="entry name" value="PsdUridine_synth_TruA"/>
</dbReference>
<proteinExistence type="inferred from homology"/>
<dbReference type="SUPFAM" id="SSF55120">
    <property type="entry name" value="Pseudouridine synthase"/>
    <property type="match status" value="1"/>
</dbReference>
<dbReference type="Pfam" id="PF01416">
    <property type="entry name" value="PseudoU_synth_1"/>
    <property type="match status" value="1"/>
</dbReference>
<dbReference type="KEGG" id="pkz:C5L36_0B01510"/>
<dbReference type="NCBIfam" id="TIGR00071">
    <property type="entry name" value="hisT_truA"/>
    <property type="match status" value="1"/>
</dbReference>
<feature type="domain" description="Pseudouridine synthase I TruA alpha/beta" evidence="4">
    <location>
        <begin position="240"/>
        <end position="348"/>
    </location>
</feature>
<dbReference type="Gene3D" id="3.30.70.660">
    <property type="entry name" value="Pseudouridine synthase I, catalytic domain, C-terminal subdomain"/>
    <property type="match status" value="1"/>
</dbReference>
<dbReference type="FunFam" id="3.30.70.580:FF:000020">
    <property type="entry name" value="tRNA pseudouridine synthase"/>
    <property type="match status" value="1"/>
</dbReference>
<organism evidence="5 6">
    <name type="scientific">Pichia kudriavzevii</name>
    <name type="common">Yeast</name>
    <name type="synonym">Issatchenkia orientalis</name>
    <dbReference type="NCBI Taxonomy" id="4909"/>
    <lineage>
        <taxon>Eukaryota</taxon>
        <taxon>Fungi</taxon>
        <taxon>Dikarya</taxon>
        <taxon>Ascomycota</taxon>
        <taxon>Saccharomycotina</taxon>
        <taxon>Pichiomycetes</taxon>
        <taxon>Pichiales</taxon>
        <taxon>Pichiaceae</taxon>
        <taxon>Pichia</taxon>
    </lineage>
</organism>
<dbReference type="InterPro" id="IPR020094">
    <property type="entry name" value="TruA/RsuA/RluB/E/F_N"/>
</dbReference>
<dbReference type="GeneID" id="40382651"/>
<dbReference type="EMBL" id="CP028774">
    <property type="protein sequence ID" value="AWU74886.1"/>
    <property type="molecule type" value="Genomic_DNA"/>
</dbReference>
<dbReference type="STRING" id="4909.A0A2U9R121"/>
<dbReference type="VEuPathDB" id="FungiDB:C5L36_0B01510"/>
<accession>A0A2U9R121</accession>
<sequence>MLNRCLMLIPKIRLSGQSIRIFARFQSMTAGKMETQSNDYSNWSRKQLLSKIYELEGRNSKLEQSDTVDEKVVENLPKTKKQKTFDFSKYTKRKIALRFSYLGWNYQGLALQGERTELPTVEEKIMEALFRIKLIGSINQEECDFSRCGRTDRGVSAMNQVISLTVRSKLTEEELKDPKNDEKEIDYIKSINQALPDDIRVHSACLRPPKDFDARFSCTFRHYKYIFNGDGLDIDAMNTAASYYLGENDFRNFCKIDASKQITNFKRSILVSQIDPIEGEKNMYVFNLKGTAFLWHQVRCMVAVLLTVGQGLEAPEIVKELLDISLNPSRPTYKMAHDIPLVLYDCGFTDNVKWTSGPMRNFNVNASVNGLWNDYKIKAIISDFMRSFCNMKYKDDSQKIHINLGDGLGQAMKKYIMYEYRPKLETAEQINSKWRGKKLESKKRPHTNI</sequence>
<keyword evidence="3" id="KW-0413">Isomerase</keyword>
<dbReference type="HAMAP" id="MF_00171">
    <property type="entry name" value="TruA"/>
    <property type="match status" value="1"/>
</dbReference>
<dbReference type="Gene3D" id="3.30.70.580">
    <property type="entry name" value="Pseudouridine synthase I, catalytic domain, N-terminal subdomain"/>
    <property type="match status" value="1"/>
</dbReference>
<keyword evidence="6" id="KW-1185">Reference proteome</keyword>
<evidence type="ECO:0000313" key="5">
    <source>
        <dbReference type="EMBL" id="AWU74886.1"/>
    </source>
</evidence>
<dbReference type="InterPro" id="IPR020095">
    <property type="entry name" value="PsdUridine_synth_TruA_C"/>
</dbReference>
<dbReference type="PANTHER" id="PTHR11142">
    <property type="entry name" value="PSEUDOURIDYLATE SYNTHASE"/>
    <property type="match status" value="1"/>
</dbReference>
<keyword evidence="2" id="KW-0819">tRNA processing</keyword>
<dbReference type="RefSeq" id="XP_029320363.1">
    <property type="nucleotide sequence ID" value="XM_029464504.1"/>
</dbReference>
<dbReference type="PANTHER" id="PTHR11142:SF5">
    <property type="entry name" value="TRNA PSEUDOURIDINE(38_39) SYNTHASE"/>
    <property type="match status" value="1"/>
</dbReference>
<evidence type="ECO:0000256" key="3">
    <source>
        <dbReference type="ARBA" id="ARBA00023235"/>
    </source>
</evidence>
<dbReference type="GO" id="GO:0005634">
    <property type="term" value="C:nucleus"/>
    <property type="evidence" value="ECO:0007669"/>
    <property type="project" value="TreeGrafter"/>
</dbReference>
<protein>
    <recommendedName>
        <fullName evidence="4">Pseudouridine synthase I TruA alpha/beta domain-containing protein</fullName>
    </recommendedName>
</protein>
<dbReference type="InterPro" id="IPR020097">
    <property type="entry name" value="PsdUridine_synth_TruA_a/b_dom"/>
</dbReference>
<reference evidence="5 6" key="1">
    <citation type="submission" date="2018-06" db="EMBL/GenBank/DDBJ databases">
        <title>Population genomics shows no distinction between pathogenic Candida krusei and environmental Pichia kudriavzevii: One species, four names.</title>
        <authorList>
            <person name="Douglass A.P."/>
            <person name="Offei B."/>
            <person name="Braun-Galleani S."/>
            <person name="Coughlan A.Y."/>
            <person name="Martos A."/>
            <person name="Ortiz-Merino R.A."/>
            <person name="Byrne K.P."/>
            <person name="Wolfe K.H."/>
        </authorList>
    </citation>
    <scope>NUCLEOTIDE SEQUENCE [LARGE SCALE GENOMIC DNA]</scope>
    <source>
        <strain evidence="5 6">CBS573</strain>
    </source>
</reference>
<dbReference type="GO" id="GO:0005737">
    <property type="term" value="C:cytoplasm"/>
    <property type="evidence" value="ECO:0007669"/>
    <property type="project" value="TreeGrafter"/>
</dbReference>
<dbReference type="OrthoDB" id="25767at2759"/>
<gene>
    <name evidence="5" type="ORF">C5L36_0B01510</name>
</gene>
<dbReference type="CDD" id="cd02569">
    <property type="entry name" value="PseudoU_synth_ScPus3"/>
    <property type="match status" value="1"/>
</dbReference>
<evidence type="ECO:0000256" key="1">
    <source>
        <dbReference type="ARBA" id="ARBA00009375"/>
    </source>
</evidence>
<dbReference type="InterPro" id="IPR020103">
    <property type="entry name" value="PsdUridine_synth_cat_dom_sf"/>
</dbReference>
<name>A0A2U9R121_PICKU</name>
<dbReference type="AlphaFoldDB" id="A0A2U9R121"/>
<dbReference type="Proteomes" id="UP000249293">
    <property type="component" value="Chromosome 2"/>
</dbReference>
<evidence type="ECO:0000256" key="2">
    <source>
        <dbReference type="ARBA" id="ARBA00022694"/>
    </source>
</evidence>